<feature type="transmembrane region" description="Helical" evidence="1">
    <location>
        <begin position="12"/>
        <end position="30"/>
    </location>
</feature>
<reference evidence="2 3" key="1">
    <citation type="submission" date="2019-09" db="EMBL/GenBank/DDBJ databases">
        <authorList>
            <person name="Chandra G."/>
            <person name="Truman W A."/>
        </authorList>
    </citation>
    <scope>NUCLEOTIDE SEQUENCE [LARGE SCALE GENOMIC DNA]</scope>
    <source>
        <strain evidence="2">PS712</strain>
    </source>
</reference>
<dbReference type="AlphaFoldDB" id="A0A5E7DCV6"/>
<feature type="transmembrane region" description="Helical" evidence="1">
    <location>
        <begin position="51"/>
        <end position="73"/>
    </location>
</feature>
<organism evidence="2 3">
    <name type="scientific">Pseudomonas fluorescens</name>
    <dbReference type="NCBI Taxonomy" id="294"/>
    <lineage>
        <taxon>Bacteria</taxon>
        <taxon>Pseudomonadati</taxon>
        <taxon>Pseudomonadota</taxon>
        <taxon>Gammaproteobacteria</taxon>
        <taxon>Pseudomonadales</taxon>
        <taxon>Pseudomonadaceae</taxon>
        <taxon>Pseudomonas</taxon>
    </lineage>
</organism>
<evidence type="ECO:0000313" key="3">
    <source>
        <dbReference type="Proteomes" id="UP000326018"/>
    </source>
</evidence>
<dbReference type="OrthoDB" id="8550003at2"/>
<gene>
    <name evidence="2" type="ORF">PS712_03356</name>
</gene>
<dbReference type="EMBL" id="CABVIB010000016">
    <property type="protein sequence ID" value="VVO09705.1"/>
    <property type="molecule type" value="Genomic_DNA"/>
</dbReference>
<proteinExistence type="predicted"/>
<dbReference type="Proteomes" id="UP000326018">
    <property type="component" value="Unassembled WGS sequence"/>
</dbReference>
<accession>A0A5E7DCV6</accession>
<protein>
    <submittedName>
        <fullName evidence="2">Uncharacterized protein</fullName>
    </submittedName>
</protein>
<keyword evidence="1" id="KW-1133">Transmembrane helix</keyword>
<sequence length="212" mass="23063">MSAIEDIESLKTFGQIAAPAGLAISAFFYLGRDILAKNLFPILMKKHAYQLIVTLIVMGGVITLAGIASWTYVATHTPIKNETDSVEKILTPLPGDTGWIFAGYFNVAKGAFVEGPYVSIDDTGQRGLRRFVEIGDSIGLKVSRHVYIVDFKKKGTSLKLVSPITKGVVDEYDDTGITLPVGTKLVVRDLSEGKFPDNPNAALWLRVIHAPK</sequence>
<keyword evidence="1" id="KW-0472">Membrane</keyword>
<dbReference type="RefSeq" id="WP_150703324.1">
    <property type="nucleotide sequence ID" value="NZ_CABVIB010000016.1"/>
</dbReference>
<name>A0A5E7DCV6_PSEFL</name>
<keyword evidence="1" id="KW-0812">Transmembrane</keyword>
<evidence type="ECO:0000313" key="2">
    <source>
        <dbReference type="EMBL" id="VVO09705.1"/>
    </source>
</evidence>
<evidence type="ECO:0000256" key="1">
    <source>
        <dbReference type="SAM" id="Phobius"/>
    </source>
</evidence>